<dbReference type="InterPro" id="IPR001646">
    <property type="entry name" value="5peptide_repeat"/>
</dbReference>
<dbReference type="Pfam" id="PF00805">
    <property type="entry name" value="Pentapeptide"/>
    <property type="match status" value="1"/>
</dbReference>
<proteinExistence type="predicted"/>
<comment type="caution">
    <text evidence="1">The sequence shown here is derived from an EMBL/GenBank/DDBJ whole genome shotgun (WGS) entry which is preliminary data.</text>
</comment>
<accession>A0ABS6I510</accession>
<organism evidence="1 2">
    <name type="scientific">Paenarthrobacter aromaticivorans</name>
    <dbReference type="NCBI Taxonomy" id="2849150"/>
    <lineage>
        <taxon>Bacteria</taxon>
        <taxon>Bacillati</taxon>
        <taxon>Actinomycetota</taxon>
        <taxon>Actinomycetes</taxon>
        <taxon>Micrococcales</taxon>
        <taxon>Micrococcaceae</taxon>
        <taxon>Paenarthrobacter</taxon>
    </lineage>
</organism>
<protein>
    <submittedName>
        <fullName evidence="1">Pentapeptide repeat-containing protein</fullName>
    </submittedName>
</protein>
<keyword evidence="2" id="KW-1185">Reference proteome</keyword>
<evidence type="ECO:0000313" key="1">
    <source>
        <dbReference type="EMBL" id="MBU8866808.1"/>
    </source>
</evidence>
<gene>
    <name evidence="1" type="ORF">KSW38_10950</name>
</gene>
<dbReference type="Proteomes" id="UP000824166">
    <property type="component" value="Unassembled WGS sequence"/>
</dbReference>
<evidence type="ECO:0000313" key="2">
    <source>
        <dbReference type="Proteomes" id="UP000824166"/>
    </source>
</evidence>
<name>A0ABS6I510_9MICC</name>
<dbReference type="EMBL" id="JAHOPC010000005">
    <property type="protein sequence ID" value="MBU8866808.1"/>
    <property type="molecule type" value="Genomic_DNA"/>
</dbReference>
<dbReference type="RefSeq" id="WP_216924950.1">
    <property type="nucleotide sequence ID" value="NZ_JAHOPC010000005.1"/>
</dbReference>
<dbReference type="PANTHER" id="PTHR14136:SF37">
    <property type="entry name" value="PENTAPEPTIDE REPEAT-CONTAINING PROTEIN"/>
    <property type="match status" value="1"/>
</dbReference>
<dbReference type="InterPro" id="IPR051082">
    <property type="entry name" value="Pentapeptide-BTB/POZ_domain"/>
</dbReference>
<dbReference type="PANTHER" id="PTHR14136">
    <property type="entry name" value="BTB_POZ DOMAIN-CONTAINING PROTEIN KCTD9"/>
    <property type="match status" value="1"/>
</dbReference>
<reference evidence="1 2" key="1">
    <citation type="submission" date="2021-06" db="EMBL/GenBank/DDBJ databases">
        <authorList>
            <person name="Jeong J.W."/>
        </authorList>
    </citation>
    <scope>NUCLEOTIDE SEQUENCE [LARGE SCALE GENOMIC DNA]</scope>
    <source>
        <strain evidence="1 2">MMS21-TAE1-1</strain>
    </source>
</reference>
<sequence length="274" mass="29559">MTFSPTLRPDCSKCFAVCCTALGFARSADFAIDKPAASACPNMASDFSCTIHQRLRPRGFSGCTVFDCFGAGQVVSQRTFGGTSWVKDPESKSSMFAVFKVVKQLHEMLWYLSEAEQRAFDPELAATARQLTMDIETTSQGEASAVLAADVGRLHAEVRALLMEVSEEVRASYGAEGRKMPDGGIHPGADLMGANLAKKQLSGSDLRGAYLIGANLEHSDLTAVDLLGADLRDTRLHGANLSGSLYLTQPQINAARGNRETQLPERLTTPAHWI</sequence>